<dbReference type="GO" id="GO:0020037">
    <property type="term" value="F:heme binding"/>
    <property type="evidence" value="ECO:0007669"/>
    <property type="project" value="InterPro"/>
</dbReference>
<dbReference type="Pfam" id="PF01152">
    <property type="entry name" value="Bac_globin"/>
    <property type="match status" value="1"/>
</dbReference>
<comment type="caution">
    <text evidence="5">The sequence shown here is derived from an EMBL/GenBank/DDBJ whole genome shotgun (WGS) entry which is preliminary data.</text>
</comment>
<evidence type="ECO:0000313" key="6">
    <source>
        <dbReference type="Proteomes" id="UP000011135"/>
    </source>
</evidence>
<evidence type="ECO:0000313" key="5">
    <source>
        <dbReference type="EMBL" id="ELR72007.1"/>
    </source>
</evidence>
<accession>L8JXQ4</accession>
<evidence type="ECO:0000256" key="1">
    <source>
        <dbReference type="ARBA" id="ARBA00022448"/>
    </source>
</evidence>
<keyword evidence="3" id="KW-0479">Metal-binding</keyword>
<evidence type="ECO:0000256" key="4">
    <source>
        <dbReference type="ARBA" id="ARBA00023004"/>
    </source>
</evidence>
<dbReference type="AlphaFoldDB" id="L8JXQ4"/>
<keyword evidence="4" id="KW-0408">Iron</keyword>
<dbReference type="InterPro" id="IPR001486">
    <property type="entry name" value="Hemoglobin_trunc"/>
</dbReference>
<gene>
    <name evidence="5" type="ORF">C900_02002</name>
</gene>
<dbReference type="EMBL" id="AMZN01000029">
    <property type="protein sequence ID" value="ELR72007.1"/>
    <property type="molecule type" value="Genomic_DNA"/>
</dbReference>
<protein>
    <submittedName>
        <fullName evidence="5">Hemoglobin</fullName>
    </submittedName>
</protein>
<dbReference type="GO" id="GO:0046872">
    <property type="term" value="F:metal ion binding"/>
    <property type="evidence" value="ECO:0007669"/>
    <property type="project" value="UniProtKB-KW"/>
</dbReference>
<dbReference type="PATRIC" id="fig|1237149.3.peg.1957"/>
<evidence type="ECO:0000256" key="2">
    <source>
        <dbReference type="ARBA" id="ARBA00022617"/>
    </source>
</evidence>
<dbReference type="OrthoDB" id="25954at2"/>
<name>L8JXQ4_9BACT</name>
<dbReference type="STRING" id="1237149.C900_02002"/>
<dbReference type="InterPro" id="IPR009050">
    <property type="entry name" value="Globin-like_sf"/>
</dbReference>
<dbReference type="Gene3D" id="1.10.490.10">
    <property type="entry name" value="Globins"/>
    <property type="match status" value="1"/>
</dbReference>
<dbReference type="GO" id="GO:0019825">
    <property type="term" value="F:oxygen binding"/>
    <property type="evidence" value="ECO:0007669"/>
    <property type="project" value="InterPro"/>
</dbReference>
<dbReference type="Proteomes" id="UP000011135">
    <property type="component" value="Unassembled WGS sequence"/>
</dbReference>
<dbReference type="CDD" id="cd08916">
    <property type="entry name" value="TrHb3_P"/>
    <property type="match status" value="1"/>
</dbReference>
<sequence length="126" mass="14792">MNPNKEISSREEVKELVDSFYAKVNEDDLLSPVFNDFARVKWENHLPIMYDFWSSILLGDASYRGNPFIKHMVLPIDKDHFSRWLDLFLETVDERFTGAVAEEAKKRAGTIAGIFQYKMEMLNQQR</sequence>
<organism evidence="5 6">
    <name type="scientific">Fulvivirga imtechensis AK7</name>
    <dbReference type="NCBI Taxonomy" id="1237149"/>
    <lineage>
        <taxon>Bacteria</taxon>
        <taxon>Pseudomonadati</taxon>
        <taxon>Bacteroidota</taxon>
        <taxon>Cytophagia</taxon>
        <taxon>Cytophagales</taxon>
        <taxon>Fulvivirgaceae</taxon>
        <taxon>Fulvivirga</taxon>
    </lineage>
</organism>
<dbReference type="eggNOG" id="COG2346">
    <property type="taxonomic scope" value="Bacteria"/>
</dbReference>
<keyword evidence="1" id="KW-0813">Transport</keyword>
<reference evidence="5 6" key="1">
    <citation type="submission" date="2012-12" db="EMBL/GenBank/DDBJ databases">
        <title>Genome assembly of Fulvivirga imtechensis AK7.</title>
        <authorList>
            <person name="Nupur N."/>
            <person name="Khatri I."/>
            <person name="Kumar R."/>
            <person name="Subramanian S."/>
            <person name="Pinnaka A."/>
        </authorList>
    </citation>
    <scope>NUCLEOTIDE SEQUENCE [LARGE SCALE GENOMIC DNA]</scope>
    <source>
        <strain evidence="5 6">AK7</strain>
    </source>
</reference>
<keyword evidence="6" id="KW-1185">Reference proteome</keyword>
<evidence type="ECO:0000256" key="3">
    <source>
        <dbReference type="ARBA" id="ARBA00022723"/>
    </source>
</evidence>
<keyword evidence="2" id="KW-0349">Heme</keyword>
<dbReference type="SUPFAM" id="SSF46458">
    <property type="entry name" value="Globin-like"/>
    <property type="match status" value="1"/>
</dbReference>
<dbReference type="InterPro" id="IPR012292">
    <property type="entry name" value="Globin/Proto"/>
</dbReference>
<proteinExistence type="predicted"/>
<dbReference type="RefSeq" id="WP_009579449.1">
    <property type="nucleotide sequence ID" value="NZ_AMZN01000029.1"/>
</dbReference>